<evidence type="ECO:0000313" key="4">
    <source>
        <dbReference type="EMBL" id="TQK76330.1"/>
    </source>
</evidence>
<feature type="region of interest" description="Disordered" evidence="1">
    <location>
        <begin position="81"/>
        <end position="141"/>
    </location>
</feature>
<keyword evidence="2" id="KW-0472">Membrane</keyword>
<feature type="transmembrane region" description="Helical" evidence="2">
    <location>
        <begin position="36"/>
        <end position="55"/>
    </location>
</feature>
<name>A0A542SNY6_9MICO</name>
<gene>
    <name evidence="4" type="ORF">FB389_0997</name>
</gene>
<comment type="caution">
    <text evidence="4">The sequence shown here is derived from an EMBL/GenBank/DDBJ whole genome shotgun (WGS) entry which is preliminary data.</text>
</comment>
<dbReference type="Gene3D" id="3.30.70.2390">
    <property type="match status" value="1"/>
</dbReference>
<organism evidence="4 5">
    <name type="scientific">Rarobacter incanus</name>
    <dbReference type="NCBI Taxonomy" id="153494"/>
    <lineage>
        <taxon>Bacteria</taxon>
        <taxon>Bacillati</taxon>
        <taxon>Actinomycetota</taxon>
        <taxon>Actinomycetes</taxon>
        <taxon>Micrococcales</taxon>
        <taxon>Rarobacteraceae</taxon>
        <taxon>Rarobacter</taxon>
    </lineage>
</organism>
<dbReference type="Proteomes" id="UP000316181">
    <property type="component" value="Unassembled WGS sequence"/>
</dbReference>
<keyword evidence="2" id="KW-1133">Transmembrane helix</keyword>
<evidence type="ECO:0000256" key="1">
    <source>
        <dbReference type="SAM" id="MobiDB-lite"/>
    </source>
</evidence>
<sequence>MLVTKEYQYPADEFDVASVDGGPQGAHRAKPSRAKAWIVALIVLVLAGGLGYAAATYGPSLLGLTSEEIADTVGIESQTVTSSATTSAATDSASTAATQGGTDASTDADAGKDAAADASQDKDATKDEANDEAGSDAASAQATVDKSTAVRVLNATSTKGLAAGATTKLKAAGWSSLTATNYKGNAVSASVVYFKTDADEANAKSVAKTLGISKTLKVPALTGSVSAILASDYRN</sequence>
<dbReference type="EMBL" id="VFNV01000001">
    <property type="protein sequence ID" value="TQK76330.1"/>
    <property type="molecule type" value="Genomic_DNA"/>
</dbReference>
<keyword evidence="2" id="KW-0812">Transmembrane</keyword>
<feature type="compositionally biased region" description="Basic and acidic residues" evidence="1">
    <location>
        <begin position="109"/>
        <end position="128"/>
    </location>
</feature>
<feature type="domain" description="LytR/CpsA/Psr regulator C-terminal" evidence="3">
    <location>
        <begin position="148"/>
        <end position="233"/>
    </location>
</feature>
<protein>
    <submittedName>
        <fullName evidence="4">LytR cell envelope-related transcriptional attenuator</fullName>
    </submittedName>
</protein>
<evidence type="ECO:0000313" key="5">
    <source>
        <dbReference type="Proteomes" id="UP000316181"/>
    </source>
</evidence>
<feature type="compositionally biased region" description="Low complexity" evidence="1">
    <location>
        <begin position="81"/>
        <end position="108"/>
    </location>
</feature>
<evidence type="ECO:0000256" key="2">
    <source>
        <dbReference type="SAM" id="Phobius"/>
    </source>
</evidence>
<dbReference type="OrthoDB" id="5147502at2"/>
<evidence type="ECO:0000259" key="3">
    <source>
        <dbReference type="Pfam" id="PF13399"/>
    </source>
</evidence>
<proteinExistence type="predicted"/>
<dbReference type="Pfam" id="PF13399">
    <property type="entry name" value="LytR_C"/>
    <property type="match status" value="1"/>
</dbReference>
<dbReference type="AlphaFoldDB" id="A0A542SNY6"/>
<keyword evidence="5" id="KW-1185">Reference proteome</keyword>
<accession>A0A542SNY6</accession>
<dbReference type="InterPro" id="IPR027381">
    <property type="entry name" value="LytR/CpsA/Psr_C"/>
</dbReference>
<reference evidence="4 5" key="1">
    <citation type="submission" date="2019-06" db="EMBL/GenBank/DDBJ databases">
        <title>Sequencing the genomes of 1000 actinobacteria strains.</title>
        <authorList>
            <person name="Klenk H.-P."/>
        </authorList>
    </citation>
    <scope>NUCLEOTIDE SEQUENCE [LARGE SCALE GENOMIC DNA]</scope>
    <source>
        <strain evidence="4 5">DSM 10596</strain>
    </source>
</reference>